<dbReference type="STRING" id="231916.A0A409VZR1"/>
<evidence type="ECO:0000313" key="2">
    <source>
        <dbReference type="EMBL" id="PPQ71757.1"/>
    </source>
</evidence>
<feature type="compositionally biased region" description="Polar residues" evidence="1">
    <location>
        <begin position="50"/>
        <end position="60"/>
    </location>
</feature>
<organism evidence="2 3">
    <name type="scientific">Gymnopilus dilepis</name>
    <dbReference type="NCBI Taxonomy" id="231916"/>
    <lineage>
        <taxon>Eukaryota</taxon>
        <taxon>Fungi</taxon>
        <taxon>Dikarya</taxon>
        <taxon>Basidiomycota</taxon>
        <taxon>Agaricomycotina</taxon>
        <taxon>Agaricomycetes</taxon>
        <taxon>Agaricomycetidae</taxon>
        <taxon>Agaricales</taxon>
        <taxon>Agaricineae</taxon>
        <taxon>Hymenogastraceae</taxon>
        <taxon>Gymnopilus</taxon>
    </lineage>
</organism>
<feature type="region of interest" description="Disordered" evidence="1">
    <location>
        <begin position="1"/>
        <end position="163"/>
    </location>
</feature>
<accession>A0A409VZR1</accession>
<protein>
    <submittedName>
        <fullName evidence="2">Uncharacterized protein</fullName>
    </submittedName>
</protein>
<feature type="compositionally biased region" description="Low complexity" evidence="1">
    <location>
        <begin position="202"/>
        <end position="219"/>
    </location>
</feature>
<gene>
    <name evidence="2" type="ORF">CVT26_007598</name>
</gene>
<feature type="compositionally biased region" description="Polar residues" evidence="1">
    <location>
        <begin position="919"/>
        <end position="930"/>
    </location>
</feature>
<evidence type="ECO:0000256" key="1">
    <source>
        <dbReference type="SAM" id="MobiDB-lite"/>
    </source>
</evidence>
<dbReference type="AlphaFoldDB" id="A0A409VZR1"/>
<sequence length="1111" mass="122473">MSSPPLSVETHQSSASAQPSPSDSTPPTTDNNDQPQKAPASPRPMRKYTRQQLVSLSNSPLVKPPPNMPDLKVWFGSENENLVKKDEPTTPNTTRDRRFRRDAEDGADLPARPTFRTALTQPSQMGNFKHQSLRASDRDRDREREREGDKERDRDKDGHERLRHAKLIMLICYPQLSDKFDRDRLALPLSGGRKERDAAPHLNSSSSRSSQTLSSNAASRRAEGREAAKKKVGAEPPRSSRDDRSENSRREDRERARSRARDSSRAKREASVSQRDREDAREKPSRGDRDRDDHRRDKDDSRRDRENDTEDDPRHWRDDGKRDERLAARRDRERARDKDNNWESADKRWGTGDDREGRYKRAGRDRKGGNATEEAKEKEDRREKEREKEKEPAWMDAYIPSENMSGILGGQDPNGGLDGIQAWKKGMKEKESKEKEASGQTVAKNSTPDKSSLPTSSGNLDEIQMFKLMMKQEEEKRKTETVVNTSQTGELKSTSGKSETPPESTQPIVRDIDNGPVQPLPRNTLSPSVENPSSQDPSAAFSFSMKDLGKALPTAEPPAEQGLLPLAGAPDSTQRLASKQSTDFDAGFQPPPGSRLLAFARGPSAKTGNGNAPQNTSQVLNGALPNIGTALPPFSKNEPPRPPSAFSPFEDPARQLYGLEEPRNSNLPLNVQSRTVIEQTISASITAQAEPNFNGAGSRSGSRFAKFFDGKAREGPPQAGRPSVSGGFTSPSPSQLQRQEQVSLVTANTNDHRAMEELFAMLNNSSQRNNPGHGPPSNPNPLLNNTQAFGTPGPGLHALQHQHILQQQQQHHNHRLEPLYDSRADDRNFVPDGMVPGLRPMPPPPARGREGPFIDQLEEPLPYNFQRIPHQPQQHIRNVEPLYPQSGPAPLFAQHSGRSSGGLNMPSLQQPQVRGGPSPNINQGSPVSNVQQQRLPPGLANLGGRPPHEPSQFIGLPGMPSNLPHNALHGNGPLGPQQLPFNNFNGANNMGFNNNQIRGPMPGPNLPHTNPQHPLGGLGPNVDPRLPNPHHLMGLGGSGNNGTRANGGFHQGPTNPAHLGMRPQQQQAHLPPHMLPHHLIPPHLQQQGHPTSNNPPAHDLMALLMGGSQRE</sequence>
<dbReference type="EMBL" id="NHYE01005489">
    <property type="protein sequence ID" value="PPQ71757.1"/>
    <property type="molecule type" value="Genomic_DNA"/>
</dbReference>
<feature type="compositionally biased region" description="Low complexity" evidence="1">
    <location>
        <begin position="12"/>
        <end position="36"/>
    </location>
</feature>
<keyword evidence="3" id="KW-1185">Reference proteome</keyword>
<feature type="compositionally biased region" description="Basic and acidic residues" evidence="1">
    <location>
        <begin position="470"/>
        <end position="480"/>
    </location>
</feature>
<feature type="compositionally biased region" description="Basic and acidic residues" evidence="1">
    <location>
        <begin position="220"/>
        <end position="359"/>
    </location>
</feature>
<feature type="region of interest" description="Disordered" evidence="1">
    <location>
        <begin position="764"/>
        <end position="796"/>
    </location>
</feature>
<feature type="compositionally biased region" description="Polar residues" evidence="1">
    <location>
        <begin position="726"/>
        <end position="741"/>
    </location>
</feature>
<name>A0A409VZR1_9AGAR</name>
<proteinExistence type="predicted"/>
<comment type="caution">
    <text evidence="2">The sequence shown here is derived from an EMBL/GenBank/DDBJ whole genome shotgun (WGS) entry which is preliminary data.</text>
</comment>
<feature type="compositionally biased region" description="Polar residues" evidence="1">
    <location>
        <begin position="481"/>
        <end position="507"/>
    </location>
</feature>
<feature type="region of interest" description="Disordered" evidence="1">
    <location>
        <begin position="190"/>
        <end position="651"/>
    </location>
</feature>
<feature type="compositionally biased region" description="Polar residues" evidence="1">
    <location>
        <begin position="896"/>
        <end position="912"/>
    </location>
</feature>
<feature type="compositionally biased region" description="Polar residues" evidence="1">
    <location>
        <begin position="606"/>
        <end position="620"/>
    </location>
</feature>
<feature type="compositionally biased region" description="Basic and acidic residues" evidence="1">
    <location>
        <begin position="426"/>
        <end position="437"/>
    </location>
</feature>
<feature type="compositionally biased region" description="Polar residues" evidence="1">
    <location>
        <begin position="571"/>
        <end position="583"/>
    </location>
</feature>
<dbReference type="OrthoDB" id="2504266at2759"/>
<feature type="compositionally biased region" description="Polar residues" evidence="1">
    <location>
        <begin position="1"/>
        <end position="11"/>
    </location>
</feature>
<feature type="compositionally biased region" description="Basic and acidic residues" evidence="1">
    <location>
        <begin position="135"/>
        <end position="160"/>
    </location>
</feature>
<dbReference type="Proteomes" id="UP000284706">
    <property type="component" value="Unassembled WGS sequence"/>
</dbReference>
<feature type="region of interest" description="Disordered" evidence="1">
    <location>
        <begin position="709"/>
        <end position="741"/>
    </location>
</feature>
<feature type="region of interest" description="Disordered" evidence="1">
    <location>
        <begin position="887"/>
        <end position="930"/>
    </location>
</feature>
<evidence type="ECO:0000313" key="3">
    <source>
        <dbReference type="Proteomes" id="UP000284706"/>
    </source>
</evidence>
<feature type="compositionally biased region" description="Polar residues" evidence="1">
    <location>
        <begin position="521"/>
        <end position="537"/>
    </location>
</feature>
<feature type="compositionally biased region" description="Basic and acidic residues" evidence="1">
    <location>
        <begin position="81"/>
        <end position="104"/>
    </location>
</feature>
<feature type="compositionally biased region" description="Gly residues" evidence="1">
    <location>
        <begin position="407"/>
        <end position="418"/>
    </location>
</feature>
<feature type="compositionally biased region" description="Basic and acidic residues" evidence="1">
    <location>
        <begin position="365"/>
        <end position="393"/>
    </location>
</feature>
<reference evidence="2 3" key="1">
    <citation type="journal article" date="2018" name="Evol. Lett.">
        <title>Horizontal gene cluster transfer increased hallucinogenic mushroom diversity.</title>
        <authorList>
            <person name="Reynolds H.T."/>
            <person name="Vijayakumar V."/>
            <person name="Gluck-Thaler E."/>
            <person name="Korotkin H.B."/>
            <person name="Matheny P.B."/>
            <person name="Slot J.C."/>
        </authorList>
    </citation>
    <scope>NUCLEOTIDE SEQUENCE [LARGE SCALE GENOMIC DNA]</scope>
    <source>
        <strain evidence="2 3">SRW20</strain>
    </source>
</reference>
<feature type="compositionally biased region" description="Polar residues" evidence="1">
    <location>
        <begin position="117"/>
        <end position="134"/>
    </location>
</feature>
<dbReference type="InParanoid" id="A0A409VZR1"/>
<feature type="compositionally biased region" description="Polar residues" evidence="1">
    <location>
        <begin position="438"/>
        <end position="459"/>
    </location>
</feature>